<proteinExistence type="predicted"/>
<accession>A0A6C0RTZ0</accession>
<feature type="compositionally biased region" description="Basic residues" evidence="1">
    <location>
        <begin position="38"/>
        <end position="52"/>
    </location>
</feature>
<sequence length="52" mass="6058">MALCWHCKRSEYHDYEDRHGIRCPLCGQKEKDDPAKRPVVKTAKKTASRSKV</sequence>
<feature type="region of interest" description="Disordered" evidence="1">
    <location>
        <begin position="29"/>
        <end position="52"/>
    </location>
</feature>
<dbReference type="RefSeq" id="YP_009856769.1">
    <property type="nucleotide sequence ID" value="NC_048854.1"/>
</dbReference>
<dbReference type="GeneID" id="55627553"/>
<protein>
    <submittedName>
        <fullName evidence="2">Uncharacterized protein</fullName>
    </submittedName>
</protein>
<name>A0A6C0RTZ0_9CAUD</name>
<evidence type="ECO:0000313" key="2">
    <source>
        <dbReference type="EMBL" id="QIA28816.1"/>
    </source>
</evidence>
<keyword evidence="3" id="KW-1185">Reference proteome</keyword>
<dbReference type="KEGG" id="vg:55627553"/>
<dbReference type="EMBL" id="MN994275">
    <property type="protein sequence ID" value="QIA28816.1"/>
    <property type="molecule type" value="Genomic_DNA"/>
</dbReference>
<dbReference type="Proteomes" id="UP000474732">
    <property type="component" value="Segment"/>
</dbReference>
<evidence type="ECO:0000313" key="3">
    <source>
        <dbReference type="Proteomes" id="UP000474732"/>
    </source>
</evidence>
<organism evidence="2 3">
    <name type="scientific">Streptomyces phage JXY1</name>
    <dbReference type="NCBI Taxonomy" id="2708562"/>
    <lineage>
        <taxon>Viruses</taxon>
        <taxon>Duplodnaviria</taxon>
        <taxon>Heunggongvirae</taxon>
        <taxon>Uroviricota</taxon>
        <taxon>Caudoviricetes</taxon>
        <taxon>Beephvirinae</taxon>
        <taxon>Manuelvirus</taxon>
        <taxon>Manuelvirus JXY1</taxon>
    </lineage>
</organism>
<reference evidence="2 3" key="1">
    <citation type="submission" date="2020-01" db="EMBL/GenBank/DDBJ databases">
        <authorList>
            <person name="Xiong X."/>
        </authorList>
    </citation>
    <scope>NUCLEOTIDE SEQUENCE [LARGE SCALE GENOMIC DNA]</scope>
</reference>
<evidence type="ECO:0000256" key="1">
    <source>
        <dbReference type="SAM" id="MobiDB-lite"/>
    </source>
</evidence>